<dbReference type="Pfam" id="PF11583">
    <property type="entry name" value="AurF"/>
    <property type="match status" value="1"/>
</dbReference>
<feature type="region of interest" description="Disordered" evidence="1">
    <location>
        <begin position="1"/>
        <end position="21"/>
    </location>
</feature>
<dbReference type="InterPro" id="IPR012348">
    <property type="entry name" value="RNR-like"/>
</dbReference>
<reference evidence="2 3" key="1">
    <citation type="submission" date="2016-04" db="EMBL/GenBank/DDBJ databases">
        <authorList>
            <person name="Evans L.H."/>
            <person name="Alamgir A."/>
            <person name="Owens N."/>
            <person name="Weber N.D."/>
            <person name="Virtaneva K."/>
            <person name="Barbian K."/>
            <person name="Babar A."/>
            <person name="Rosenke K."/>
        </authorList>
    </citation>
    <scope>NUCLEOTIDE SEQUENCE [LARGE SCALE GENOMIC DNA]</scope>
    <source>
        <strain evidence="2 3">IFM 0406</strain>
    </source>
</reference>
<dbReference type="STRING" id="455432.AWN90_26870"/>
<proteinExistence type="predicted"/>
<dbReference type="Gene3D" id="1.10.620.20">
    <property type="entry name" value="Ribonucleotide Reductase, subunit A"/>
    <property type="match status" value="1"/>
</dbReference>
<dbReference type="OrthoDB" id="581579at2"/>
<dbReference type="GO" id="GO:0016491">
    <property type="term" value="F:oxidoreductase activity"/>
    <property type="evidence" value="ECO:0007669"/>
    <property type="project" value="InterPro"/>
</dbReference>
<dbReference type="EMBL" id="LWGR01000007">
    <property type="protein sequence ID" value="KZM72440.1"/>
    <property type="molecule type" value="Genomic_DNA"/>
</dbReference>
<organism evidence="2 3">
    <name type="scientific">Nocardia terpenica</name>
    <dbReference type="NCBI Taxonomy" id="455432"/>
    <lineage>
        <taxon>Bacteria</taxon>
        <taxon>Bacillati</taxon>
        <taxon>Actinomycetota</taxon>
        <taxon>Actinomycetes</taxon>
        <taxon>Mycobacteriales</taxon>
        <taxon>Nocardiaceae</taxon>
        <taxon>Nocardia</taxon>
    </lineage>
</organism>
<evidence type="ECO:0000313" key="3">
    <source>
        <dbReference type="Proteomes" id="UP000076512"/>
    </source>
</evidence>
<comment type="caution">
    <text evidence="2">The sequence shown here is derived from an EMBL/GenBank/DDBJ whole genome shotgun (WGS) entry which is preliminary data.</text>
</comment>
<accession>A0A164LI79</accession>
<gene>
    <name evidence="2" type="ORF">AWN90_26870</name>
</gene>
<dbReference type="InterPro" id="IPR025859">
    <property type="entry name" value="AurF/CmlI"/>
</dbReference>
<evidence type="ECO:0000313" key="2">
    <source>
        <dbReference type="EMBL" id="KZM72440.1"/>
    </source>
</evidence>
<protein>
    <submittedName>
        <fullName evidence="2">N-oxidase</fullName>
    </submittedName>
</protein>
<dbReference type="Proteomes" id="UP000076512">
    <property type="component" value="Unassembled WGS sequence"/>
</dbReference>
<sequence>MAVSVESRPPVTPPDLPVHDPDVPIESAIIARLSRNWGRRASVKRPEPDLAEFFEPDRPDFPEAMIPFRDHPAYRRLPETTRQRLRAWGWIAFNKNVIDIEQHVVNPGFQALAEDAFGTGLGDMFTVAATQAMVDEQYHTLMHFNASVATRAGRGWALSERDLPLCLKVRSHARALDEVSAARDRALVGLGYMTVAEISINALLELVAGDDTVQPINKTTADLHSRDEYCHSSVAAELATIVFHDLSATDRTTLLGAMARAMEAFAATDFTTWATILNRERVPDAERIIADVRADGNRKRVLQDFRGLRKLTTAWDVVDEVPFDWSTTISN</sequence>
<evidence type="ECO:0000256" key="1">
    <source>
        <dbReference type="SAM" id="MobiDB-lite"/>
    </source>
</evidence>
<keyword evidence="3" id="KW-1185">Reference proteome</keyword>
<dbReference type="AlphaFoldDB" id="A0A164LI79"/>
<name>A0A164LI79_9NOCA</name>